<evidence type="ECO:0000313" key="8">
    <source>
        <dbReference type="Proteomes" id="UP000198728"/>
    </source>
</evidence>
<dbReference type="Pfam" id="PF07298">
    <property type="entry name" value="NnrU"/>
    <property type="match status" value="1"/>
</dbReference>
<sequence>MGWILLILGVALWWGAHELKRFAPERRASLGAEKGKGVIAIALVVAIVLMVIGFRGTPVLQVWYPPAFFTHINNLLVLIAIFMMSPAPKKGRLLNRMRHPMLAGFSLWAVAHLLVNGDLASIVLFGGLLSWSLTAPVLINRAEPEWTAPAPGTYGKDAMFLAASAVLLIVIGLIHSWLGYYPFG</sequence>
<dbReference type="RefSeq" id="WP_093361933.1">
    <property type="nucleotide sequence ID" value="NZ_FOLG01000012.1"/>
</dbReference>
<feature type="transmembrane region" description="Helical" evidence="5">
    <location>
        <begin position="37"/>
        <end position="54"/>
    </location>
</feature>
<evidence type="ECO:0000256" key="4">
    <source>
        <dbReference type="ARBA" id="ARBA00023136"/>
    </source>
</evidence>
<feature type="transmembrane region" description="Helical" evidence="5">
    <location>
        <begin position="66"/>
        <end position="85"/>
    </location>
</feature>
<evidence type="ECO:0000256" key="2">
    <source>
        <dbReference type="ARBA" id="ARBA00022692"/>
    </source>
</evidence>
<keyword evidence="4 5" id="KW-0472">Membrane</keyword>
<dbReference type="STRING" id="441112.SAMN04488094_11210"/>
<reference evidence="7 8" key="1">
    <citation type="submission" date="2016-10" db="EMBL/GenBank/DDBJ databases">
        <authorList>
            <person name="de Groot N.N."/>
        </authorList>
    </citation>
    <scope>NUCLEOTIDE SEQUENCE [LARGE SCALE GENOMIC DNA]</scope>
    <source>
        <strain evidence="7 8">DSM 19548</strain>
    </source>
</reference>
<evidence type="ECO:0000313" key="7">
    <source>
        <dbReference type="EMBL" id="SFC95546.1"/>
    </source>
</evidence>
<gene>
    <name evidence="7" type="ORF">SAMN04488094_11210</name>
</gene>
<proteinExistence type="predicted"/>
<accession>A0A1I1NDT6</accession>
<protein>
    <submittedName>
        <fullName evidence="7">NnrU protein</fullName>
    </submittedName>
</protein>
<dbReference type="EMBL" id="FOLG01000012">
    <property type="protein sequence ID" value="SFC95546.1"/>
    <property type="molecule type" value="Genomic_DNA"/>
</dbReference>
<keyword evidence="2 5" id="KW-0812">Transmembrane</keyword>
<keyword evidence="3 5" id="KW-1133">Transmembrane helix</keyword>
<feature type="domain" description="NnrU" evidence="6">
    <location>
        <begin position="5"/>
        <end position="179"/>
    </location>
</feature>
<name>A0A1I1NDT6_9RHOB</name>
<dbReference type="InterPro" id="IPR009915">
    <property type="entry name" value="NnrU_dom"/>
</dbReference>
<comment type="subcellular location">
    <subcellularLocation>
        <location evidence="1">Membrane</location>
        <topology evidence="1">Multi-pass membrane protein</topology>
    </subcellularLocation>
</comment>
<dbReference type="GO" id="GO:0016020">
    <property type="term" value="C:membrane"/>
    <property type="evidence" value="ECO:0007669"/>
    <property type="project" value="UniProtKB-SubCell"/>
</dbReference>
<feature type="transmembrane region" description="Helical" evidence="5">
    <location>
        <begin position="159"/>
        <end position="181"/>
    </location>
</feature>
<dbReference type="OrthoDB" id="5293641at2"/>
<dbReference type="AlphaFoldDB" id="A0A1I1NDT6"/>
<dbReference type="Proteomes" id="UP000198728">
    <property type="component" value="Unassembled WGS sequence"/>
</dbReference>
<organism evidence="7 8">
    <name type="scientific">Tropicimonas isoalkanivorans</name>
    <dbReference type="NCBI Taxonomy" id="441112"/>
    <lineage>
        <taxon>Bacteria</taxon>
        <taxon>Pseudomonadati</taxon>
        <taxon>Pseudomonadota</taxon>
        <taxon>Alphaproteobacteria</taxon>
        <taxon>Rhodobacterales</taxon>
        <taxon>Roseobacteraceae</taxon>
        <taxon>Tropicimonas</taxon>
    </lineage>
</organism>
<evidence type="ECO:0000256" key="1">
    <source>
        <dbReference type="ARBA" id="ARBA00004141"/>
    </source>
</evidence>
<keyword evidence="8" id="KW-1185">Reference proteome</keyword>
<evidence type="ECO:0000256" key="3">
    <source>
        <dbReference type="ARBA" id="ARBA00022989"/>
    </source>
</evidence>
<evidence type="ECO:0000259" key="6">
    <source>
        <dbReference type="Pfam" id="PF07298"/>
    </source>
</evidence>
<evidence type="ECO:0000256" key="5">
    <source>
        <dbReference type="SAM" id="Phobius"/>
    </source>
</evidence>